<dbReference type="Gene3D" id="3.10.120.10">
    <property type="entry name" value="Cytochrome b5-like heme/steroid binding domain"/>
    <property type="match status" value="1"/>
</dbReference>
<dbReference type="Gene3D" id="1.25.40.10">
    <property type="entry name" value="Tetratricopeptide repeat domain"/>
    <property type="match status" value="1"/>
</dbReference>
<dbReference type="SUPFAM" id="SSF48452">
    <property type="entry name" value="TPR-like"/>
    <property type="match status" value="1"/>
</dbReference>
<name>A0A7S2MZA0_9DINO</name>
<dbReference type="EMBL" id="HBGQ01081984">
    <property type="protein sequence ID" value="CAD9510567.1"/>
    <property type="molecule type" value="Transcribed_RNA"/>
</dbReference>
<evidence type="ECO:0000256" key="1">
    <source>
        <dbReference type="PROSITE-ProRule" id="PRU00339"/>
    </source>
</evidence>
<dbReference type="AlphaFoldDB" id="A0A7S2MZA0"/>
<evidence type="ECO:0000259" key="3">
    <source>
        <dbReference type="Pfam" id="PF00173"/>
    </source>
</evidence>
<evidence type="ECO:0000256" key="2">
    <source>
        <dbReference type="SAM" id="MobiDB-lite"/>
    </source>
</evidence>
<feature type="region of interest" description="Disordered" evidence="2">
    <location>
        <begin position="136"/>
        <end position="178"/>
    </location>
</feature>
<evidence type="ECO:0000313" key="4">
    <source>
        <dbReference type="EMBL" id="CAD9510567.1"/>
    </source>
</evidence>
<dbReference type="PROSITE" id="PS50005">
    <property type="entry name" value="TPR"/>
    <property type="match status" value="1"/>
</dbReference>
<sequence>MGSEEHRCPISGRAASSGTCPMARASKGPIPTGGKVANSVDDELQLNVQAAKGHLKEHEYVKAMKAFTRALEIKPADQEANEGKVLALQCLRRPRGALRSCLIALSHCPDSKQLLEMRDTLAEEVGDDADEVMAEAASALQESQSKKLQPQGQEAQECDSEASTEAQDEEPGCPASRAKELIGDMQSRTTRSAAMEKDVAWLASEASIEYRALRKAELVSFYREFYRTTSSKTVSTSQYSVAEKNGLSISGGHRYMPRPAHVDLPSDYKQHVGVLTPLELRAKCCTFRRLLISVHGDLFDVSDRPDKYGPEGPYSSMAGHDITWALWSGYDMEEEWDKYYDLHKARPREERDRRFQGLMSWWAFYEQEYGSPVGRLDVYDKEWVLDSPPAVKDLCTVM</sequence>
<dbReference type="InterPro" id="IPR036400">
    <property type="entry name" value="Cyt_B5-like_heme/steroid_sf"/>
</dbReference>
<dbReference type="SUPFAM" id="SSF55856">
    <property type="entry name" value="Cytochrome b5-like heme/steroid binding domain"/>
    <property type="match status" value="1"/>
</dbReference>
<feature type="repeat" description="TPR" evidence="1">
    <location>
        <begin position="44"/>
        <end position="77"/>
    </location>
</feature>
<organism evidence="4">
    <name type="scientific">Alexandrium andersonii</name>
    <dbReference type="NCBI Taxonomy" id="327968"/>
    <lineage>
        <taxon>Eukaryota</taxon>
        <taxon>Sar</taxon>
        <taxon>Alveolata</taxon>
        <taxon>Dinophyceae</taxon>
        <taxon>Gonyaulacales</taxon>
        <taxon>Pyrocystaceae</taxon>
        <taxon>Alexandrium</taxon>
    </lineage>
</organism>
<dbReference type="InterPro" id="IPR019734">
    <property type="entry name" value="TPR_rpt"/>
</dbReference>
<gene>
    <name evidence="4" type="ORF">AAND1436_LOCUS39189</name>
</gene>
<proteinExistence type="predicted"/>
<protein>
    <recommendedName>
        <fullName evidence="3">Cytochrome b5 heme-binding domain-containing protein</fullName>
    </recommendedName>
</protein>
<dbReference type="Pfam" id="PF00173">
    <property type="entry name" value="Cyt-b5"/>
    <property type="match status" value="1"/>
</dbReference>
<feature type="compositionally biased region" description="Acidic residues" evidence="2">
    <location>
        <begin position="156"/>
        <end position="171"/>
    </location>
</feature>
<dbReference type="InterPro" id="IPR001199">
    <property type="entry name" value="Cyt_B5-like_heme/steroid-bd"/>
</dbReference>
<feature type="region of interest" description="Disordered" evidence="2">
    <location>
        <begin position="1"/>
        <end position="36"/>
    </location>
</feature>
<keyword evidence="1" id="KW-0802">TPR repeat</keyword>
<feature type="domain" description="Cytochrome b5 heme-binding" evidence="3">
    <location>
        <begin position="283"/>
        <end position="339"/>
    </location>
</feature>
<accession>A0A7S2MZA0</accession>
<dbReference type="InterPro" id="IPR011990">
    <property type="entry name" value="TPR-like_helical_dom_sf"/>
</dbReference>
<reference evidence="4" key="1">
    <citation type="submission" date="2021-01" db="EMBL/GenBank/DDBJ databases">
        <authorList>
            <person name="Corre E."/>
            <person name="Pelletier E."/>
            <person name="Niang G."/>
            <person name="Scheremetjew M."/>
            <person name="Finn R."/>
            <person name="Kale V."/>
            <person name="Holt S."/>
            <person name="Cochrane G."/>
            <person name="Meng A."/>
            <person name="Brown T."/>
            <person name="Cohen L."/>
        </authorList>
    </citation>
    <scope>NUCLEOTIDE SEQUENCE</scope>
    <source>
        <strain evidence="4">CCMP2222</strain>
    </source>
</reference>